<dbReference type="AlphaFoldDB" id="R7YPF0"/>
<keyword evidence="4" id="KW-1185">Reference proteome</keyword>
<sequence>MAAENSSSVERITSLPAVYSLFFLWIEPISTVLGAIYAHFLPQLYLELTHAASAPSAVSGVPVGTKVALTQLGNLYLAFAIIEALVLRSTNDLGVWRVLLLGLLIGDFGHLYSVWELGSEGYWKFWAWNSINWGNVGFVYCVVLIRIAFLCGVGIKSSRDTQEVIRKKTR</sequence>
<name>R7YPF0_CONA1</name>
<dbReference type="GeneID" id="19900075"/>
<accession>R7YPF0</accession>
<dbReference type="Pfam" id="PF24803">
    <property type="entry name" value="DUF7704"/>
    <property type="match status" value="1"/>
</dbReference>
<keyword evidence="1" id="KW-0812">Transmembrane</keyword>
<evidence type="ECO:0000313" key="3">
    <source>
        <dbReference type="EMBL" id="EON63536.1"/>
    </source>
</evidence>
<dbReference type="OrthoDB" id="5313995at2759"/>
<dbReference type="Proteomes" id="UP000016924">
    <property type="component" value="Unassembled WGS sequence"/>
</dbReference>
<protein>
    <recommendedName>
        <fullName evidence="2">DUF7704 domain-containing protein</fullName>
    </recommendedName>
</protein>
<feature type="transmembrane region" description="Helical" evidence="1">
    <location>
        <begin position="94"/>
        <end position="115"/>
    </location>
</feature>
<dbReference type="eggNOG" id="ENOG502S3HU">
    <property type="taxonomic scope" value="Eukaryota"/>
</dbReference>
<evidence type="ECO:0000259" key="2">
    <source>
        <dbReference type="Pfam" id="PF24803"/>
    </source>
</evidence>
<reference evidence="4" key="1">
    <citation type="submission" date="2012-06" db="EMBL/GenBank/DDBJ databases">
        <title>The genome sequence of Coniosporium apollinis CBS 100218.</title>
        <authorList>
            <consortium name="The Broad Institute Genome Sequencing Platform"/>
            <person name="Cuomo C."/>
            <person name="Gorbushina A."/>
            <person name="Noack S."/>
            <person name="Walker B."/>
            <person name="Young S.K."/>
            <person name="Zeng Q."/>
            <person name="Gargeya S."/>
            <person name="Fitzgerald M."/>
            <person name="Haas B."/>
            <person name="Abouelleil A."/>
            <person name="Alvarado L."/>
            <person name="Arachchi H.M."/>
            <person name="Berlin A.M."/>
            <person name="Chapman S.B."/>
            <person name="Goldberg J."/>
            <person name="Griggs A."/>
            <person name="Gujja S."/>
            <person name="Hansen M."/>
            <person name="Howarth C."/>
            <person name="Imamovic A."/>
            <person name="Larimer J."/>
            <person name="McCowan C."/>
            <person name="Montmayeur A."/>
            <person name="Murphy C."/>
            <person name="Neiman D."/>
            <person name="Pearson M."/>
            <person name="Priest M."/>
            <person name="Roberts A."/>
            <person name="Saif S."/>
            <person name="Shea T."/>
            <person name="Sisk P."/>
            <person name="Sykes S."/>
            <person name="Wortman J."/>
            <person name="Nusbaum C."/>
            <person name="Birren B."/>
        </authorList>
    </citation>
    <scope>NUCLEOTIDE SEQUENCE [LARGE SCALE GENOMIC DNA]</scope>
    <source>
        <strain evidence="4">CBS 100218</strain>
    </source>
</reference>
<keyword evidence="1" id="KW-0472">Membrane</keyword>
<proteinExistence type="predicted"/>
<dbReference type="EMBL" id="JH767563">
    <property type="protein sequence ID" value="EON63536.1"/>
    <property type="molecule type" value="Genomic_DNA"/>
</dbReference>
<dbReference type="PANTHER" id="PTHR37019:SF1">
    <property type="entry name" value="EXPERA DOMAIN-CONTAINING PROTEIN"/>
    <property type="match status" value="1"/>
</dbReference>
<evidence type="ECO:0000256" key="1">
    <source>
        <dbReference type="SAM" id="Phobius"/>
    </source>
</evidence>
<dbReference type="InterPro" id="IPR056121">
    <property type="entry name" value="DUF7704"/>
</dbReference>
<dbReference type="HOGENOM" id="CLU_112091_0_0_1"/>
<dbReference type="PANTHER" id="PTHR37019">
    <property type="entry name" value="CHROMOSOME 1, WHOLE GENOME SHOTGUN SEQUENCE"/>
    <property type="match status" value="1"/>
</dbReference>
<feature type="transmembrane region" description="Helical" evidence="1">
    <location>
        <begin position="135"/>
        <end position="155"/>
    </location>
</feature>
<evidence type="ECO:0000313" key="4">
    <source>
        <dbReference type="Proteomes" id="UP000016924"/>
    </source>
</evidence>
<feature type="transmembrane region" description="Helical" evidence="1">
    <location>
        <begin position="68"/>
        <end position="87"/>
    </location>
</feature>
<keyword evidence="1" id="KW-1133">Transmembrane helix</keyword>
<feature type="domain" description="DUF7704" evidence="2">
    <location>
        <begin position="13"/>
        <end position="154"/>
    </location>
</feature>
<organism evidence="3 4">
    <name type="scientific">Coniosporium apollinis (strain CBS 100218)</name>
    <name type="common">Rock-inhabiting black yeast</name>
    <dbReference type="NCBI Taxonomy" id="1168221"/>
    <lineage>
        <taxon>Eukaryota</taxon>
        <taxon>Fungi</taxon>
        <taxon>Dikarya</taxon>
        <taxon>Ascomycota</taxon>
        <taxon>Pezizomycotina</taxon>
        <taxon>Dothideomycetes</taxon>
        <taxon>Dothideomycetes incertae sedis</taxon>
        <taxon>Coniosporium</taxon>
    </lineage>
</organism>
<gene>
    <name evidence="3" type="ORF">W97_02764</name>
</gene>
<dbReference type="RefSeq" id="XP_007778853.1">
    <property type="nucleotide sequence ID" value="XM_007780663.1"/>
</dbReference>
<dbReference type="OMA" id="AFFTHFR"/>
<feature type="transmembrane region" description="Helical" evidence="1">
    <location>
        <begin position="21"/>
        <end position="40"/>
    </location>
</feature>